<sequence length="61" mass="6341">MDAHQANQMVTARTCPKNPTPAGTVTRGMSSTSGPLGGYATEGDRERDEVGSGGREETRGC</sequence>
<feature type="region of interest" description="Disordered" evidence="1">
    <location>
        <begin position="1"/>
        <end position="61"/>
    </location>
</feature>
<accession>A0A9N9QBF8</accession>
<keyword evidence="3" id="KW-1185">Reference proteome</keyword>
<organism evidence="2 3">
    <name type="scientific">Hymenoscyphus albidus</name>
    <dbReference type="NCBI Taxonomy" id="595503"/>
    <lineage>
        <taxon>Eukaryota</taxon>
        <taxon>Fungi</taxon>
        <taxon>Dikarya</taxon>
        <taxon>Ascomycota</taxon>
        <taxon>Pezizomycotina</taxon>
        <taxon>Leotiomycetes</taxon>
        <taxon>Helotiales</taxon>
        <taxon>Helotiaceae</taxon>
        <taxon>Hymenoscyphus</taxon>
    </lineage>
</organism>
<feature type="compositionally biased region" description="Polar residues" evidence="1">
    <location>
        <begin position="1"/>
        <end position="11"/>
    </location>
</feature>
<gene>
    <name evidence="2" type="ORF">HYALB_00013815</name>
</gene>
<evidence type="ECO:0000256" key="1">
    <source>
        <dbReference type="SAM" id="MobiDB-lite"/>
    </source>
</evidence>
<comment type="caution">
    <text evidence="2">The sequence shown here is derived from an EMBL/GenBank/DDBJ whole genome shotgun (WGS) entry which is preliminary data.</text>
</comment>
<reference evidence="2" key="1">
    <citation type="submission" date="2021-07" db="EMBL/GenBank/DDBJ databases">
        <authorList>
            <person name="Durling M."/>
        </authorList>
    </citation>
    <scope>NUCLEOTIDE SEQUENCE</scope>
</reference>
<evidence type="ECO:0000313" key="2">
    <source>
        <dbReference type="EMBL" id="CAG8981211.1"/>
    </source>
</evidence>
<feature type="compositionally biased region" description="Basic and acidic residues" evidence="1">
    <location>
        <begin position="42"/>
        <end position="61"/>
    </location>
</feature>
<feature type="compositionally biased region" description="Polar residues" evidence="1">
    <location>
        <begin position="21"/>
        <end position="34"/>
    </location>
</feature>
<proteinExistence type="predicted"/>
<dbReference type="EMBL" id="CAJVRM010000459">
    <property type="protein sequence ID" value="CAG8981211.1"/>
    <property type="molecule type" value="Genomic_DNA"/>
</dbReference>
<dbReference type="AlphaFoldDB" id="A0A9N9QBF8"/>
<dbReference type="Proteomes" id="UP000701801">
    <property type="component" value="Unassembled WGS sequence"/>
</dbReference>
<protein>
    <submittedName>
        <fullName evidence="2">Uncharacterized protein</fullName>
    </submittedName>
</protein>
<name>A0A9N9QBF8_9HELO</name>
<evidence type="ECO:0000313" key="3">
    <source>
        <dbReference type="Proteomes" id="UP000701801"/>
    </source>
</evidence>